<dbReference type="EMBL" id="LN852755">
    <property type="protein sequence ID" value="CRY93781.1"/>
    <property type="molecule type" value="Genomic_DNA"/>
</dbReference>
<dbReference type="AlphaFoldDB" id="A0A0H5PVM5"/>
<proteinExistence type="predicted"/>
<reference evidence="1" key="1">
    <citation type="submission" date="2015-06" db="EMBL/GenBank/DDBJ databases">
        <authorList>
            <person name="Joergensen T."/>
        </authorList>
    </citation>
    <scope>NUCLEOTIDE SEQUENCE</scope>
    <source>
        <strain evidence="1">RGRH0064</strain>
    </source>
</reference>
<sequence>MIKVEIQKKSIDIAYVRINDVLQGIKINDYYPRSYNFKRIKKEGVLPLLQENFIISDFWREMVINDYLSLYCLEDERQARYFRIGCFIGHLNLLYDLEMEEKRTIFNELHTNNKDQEFKKYLQYVKIIRCYVIKKPLKKRGLLKDKAFFTRIIRGEEWL</sequence>
<protein>
    <submittedName>
        <fullName evidence="1">Uncharacterized protein</fullName>
    </submittedName>
</protein>
<evidence type="ECO:0000313" key="1">
    <source>
        <dbReference type="EMBL" id="CRY93781.1"/>
    </source>
</evidence>
<reference evidence="1" key="2">
    <citation type="submission" date="2015-07" db="EMBL/GenBank/DDBJ databases">
        <title>Plasmids, circular viruses and viroids from rat gut.</title>
        <authorList>
            <person name="Jorgensen T.J."/>
            <person name="Hansen M.A."/>
            <person name="Xu Z."/>
            <person name="Tabak M.A."/>
            <person name="Sorensen S.J."/>
            <person name="Hansen L.H."/>
        </authorList>
    </citation>
    <scope>NUCLEOTIDE SEQUENCE</scope>
    <source>
        <strain evidence="1">RGRH0064</strain>
    </source>
</reference>
<organism evidence="1">
    <name type="scientific">uncultured prokaryote</name>
    <dbReference type="NCBI Taxonomy" id="198431"/>
    <lineage>
        <taxon>unclassified sequences</taxon>
        <taxon>environmental samples</taxon>
    </lineage>
</organism>
<accession>A0A0H5PVM5</accession>
<name>A0A0H5PVM5_9ZZZZ</name>